<dbReference type="InterPro" id="IPR016166">
    <property type="entry name" value="FAD-bd_PCMH"/>
</dbReference>
<evidence type="ECO:0000259" key="3">
    <source>
        <dbReference type="PROSITE" id="PS51387"/>
    </source>
</evidence>
<keyword evidence="5" id="KW-1185">Reference proteome</keyword>
<dbReference type="SUPFAM" id="SSF56176">
    <property type="entry name" value="FAD-binding/transporter-associated domain-like"/>
    <property type="match status" value="1"/>
</dbReference>
<feature type="region of interest" description="Disordered" evidence="2">
    <location>
        <begin position="1"/>
        <end position="34"/>
    </location>
</feature>
<evidence type="ECO:0000256" key="1">
    <source>
        <dbReference type="ARBA" id="ARBA00023002"/>
    </source>
</evidence>
<dbReference type="PANTHER" id="PTHR24148:SF73">
    <property type="entry name" value="HET DOMAIN PROTEIN (AFU_ORTHOLOGUE AFUA_8G01020)"/>
    <property type="match status" value="1"/>
</dbReference>
<evidence type="ECO:0000313" key="5">
    <source>
        <dbReference type="Proteomes" id="UP000574317"/>
    </source>
</evidence>
<dbReference type="Proteomes" id="UP000574317">
    <property type="component" value="Unassembled WGS sequence"/>
</dbReference>
<dbReference type="Gene3D" id="3.30.43.10">
    <property type="entry name" value="Uridine Diphospho-n-acetylenolpyruvylglucosamine Reductase, domain 2"/>
    <property type="match status" value="1"/>
</dbReference>
<dbReference type="GO" id="GO:0071949">
    <property type="term" value="F:FAD binding"/>
    <property type="evidence" value="ECO:0007669"/>
    <property type="project" value="InterPro"/>
</dbReference>
<dbReference type="Pfam" id="PF26639">
    <property type="entry name" value="Het-6_barrel"/>
    <property type="match status" value="1"/>
</dbReference>
<keyword evidence="1" id="KW-0560">Oxidoreductase</keyword>
<organism evidence="4 5">
    <name type="scientific">Fusarium napiforme</name>
    <dbReference type="NCBI Taxonomy" id="42672"/>
    <lineage>
        <taxon>Eukaryota</taxon>
        <taxon>Fungi</taxon>
        <taxon>Dikarya</taxon>
        <taxon>Ascomycota</taxon>
        <taxon>Pezizomycotina</taxon>
        <taxon>Sordariomycetes</taxon>
        <taxon>Hypocreomycetidae</taxon>
        <taxon>Hypocreales</taxon>
        <taxon>Nectriaceae</taxon>
        <taxon>Fusarium</taxon>
        <taxon>Fusarium fujikuroi species complex</taxon>
    </lineage>
</organism>
<dbReference type="PROSITE" id="PS51387">
    <property type="entry name" value="FAD_PCMH"/>
    <property type="match status" value="1"/>
</dbReference>
<dbReference type="GO" id="GO:0016020">
    <property type="term" value="C:membrane"/>
    <property type="evidence" value="ECO:0007669"/>
    <property type="project" value="InterPro"/>
</dbReference>
<dbReference type="InterPro" id="IPR016167">
    <property type="entry name" value="FAD-bd_PCMH_sub1"/>
</dbReference>
<evidence type="ECO:0000256" key="2">
    <source>
        <dbReference type="SAM" id="MobiDB-lite"/>
    </source>
</evidence>
<proteinExistence type="predicted"/>
<dbReference type="GO" id="GO:0003885">
    <property type="term" value="F:D-arabinono-1,4-lactone oxidase activity"/>
    <property type="evidence" value="ECO:0007669"/>
    <property type="project" value="InterPro"/>
</dbReference>
<dbReference type="InterPro" id="IPR010730">
    <property type="entry name" value="HET"/>
</dbReference>
<name>A0A8H5K1G5_9HYPO</name>
<dbReference type="InterPro" id="IPR052895">
    <property type="entry name" value="HetReg/Transcr_Mod"/>
</dbReference>
<dbReference type="InterPro" id="IPR007173">
    <property type="entry name" value="ALO_C"/>
</dbReference>
<dbReference type="EMBL" id="JAAOAO010000055">
    <property type="protein sequence ID" value="KAF5565587.1"/>
    <property type="molecule type" value="Genomic_DNA"/>
</dbReference>
<dbReference type="InterPro" id="IPR016169">
    <property type="entry name" value="FAD-bd_PCMH_sub2"/>
</dbReference>
<dbReference type="Pfam" id="PF06985">
    <property type="entry name" value="HET"/>
    <property type="match status" value="1"/>
</dbReference>
<accession>A0A8H5K1G5</accession>
<protein>
    <submittedName>
        <fullName evidence="4">Heterokaryon incompatibility (Het-6OR allele)</fullName>
    </submittedName>
</protein>
<dbReference type="InterPro" id="IPR036318">
    <property type="entry name" value="FAD-bd_PCMH-like_sf"/>
</dbReference>
<dbReference type="Gene3D" id="3.30.465.10">
    <property type="match status" value="1"/>
</dbReference>
<feature type="domain" description="FAD-binding PCMH-type" evidence="3">
    <location>
        <begin position="159"/>
        <end position="373"/>
    </location>
</feature>
<comment type="caution">
    <text evidence="4">The sequence shown here is derived from an EMBL/GenBank/DDBJ whole genome shotgun (WGS) entry which is preliminary data.</text>
</comment>
<dbReference type="PANTHER" id="PTHR24148">
    <property type="entry name" value="ANKYRIN REPEAT DOMAIN-CONTAINING PROTEIN 39 HOMOLOG-RELATED"/>
    <property type="match status" value="1"/>
</dbReference>
<evidence type="ECO:0000313" key="4">
    <source>
        <dbReference type="EMBL" id="KAF5565587.1"/>
    </source>
</evidence>
<reference evidence="4 5" key="1">
    <citation type="submission" date="2020-05" db="EMBL/GenBank/DDBJ databases">
        <title>Identification and distribution of gene clusters putatively required for synthesis of sphingolipid metabolism inhibitors in phylogenetically diverse species of the filamentous fungus Fusarium.</title>
        <authorList>
            <person name="Kim H.-S."/>
            <person name="Busman M."/>
            <person name="Brown D.W."/>
            <person name="Divon H."/>
            <person name="Uhlig S."/>
            <person name="Proctor R.H."/>
        </authorList>
    </citation>
    <scope>NUCLEOTIDE SEQUENCE [LARGE SCALE GENOMIC DNA]</scope>
    <source>
        <strain evidence="4 5">NRRL 25196</strain>
    </source>
</reference>
<gene>
    <name evidence="4" type="ORF">FNAPI_1631</name>
</gene>
<dbReference type="Pfam" id="PF04030">
    <property type="entry name" value="ALO"/>
    <property type="match status" value="1"/>
</dbReference>
<sequence length="1458" mass="163670">MSTATQTPPPSERTLQEKIEHLGDLVRDPKSDLGSDELPHLPELIDDWYNTDVDVTKEEFHQRILRVFKDSKHEQVYNGVMSQFPSEMREVLEAFIEGDKTADEAGKAIKEVAPLELGASSTSSHLQAFSMMAQQVTPPTKTKGKETKDLTFQNWGRTVKNTPTVTYYPETVAEIIEIVRDAVAKNKGIRVAGFRHSWAPVFGRSNKAGQSTNGDVLISTLTETNASRLPNLTSVPTNLFQPKDTELNAINVITDPKFVGAPALKNGRKYVQVGTATTNEKFRRWCIDTGNVTLPMNIIEVEITFGGSNATICHGAGINNPTLSDLVRRIDYIDVNGQERFVNMSDPTLLKAASGCFGLLGVVTYITFECDPMCTAVMRPVKLDVIDAIPPPPEMKDSDIPAALRQKRTQAQKDDAVREFERRANEDFYAEWFWFPYSQQVWVNTWKTDTDTKNVVNYPSNAKTLYQVASTAIMNMAQEIGKHIHALQVAPQTQTSLLSWLAVKNFDDVKGTNKSIRTLLPNALHFQRGVQNIRVRNLEVEMGLDSKKGMPNERDYTNVRRAWWDVIKTCYANAKTSPMRMPMEMRIMGSSEVTLAPQRGNKLGTCAIGILTLEAVSDIWVPYAQQVLDKWTSYKTNEGKPVVVKPHWAKEWYMYTVGGKPWMEKLVKEDYKEEIAEFQALMAAIGKKHGWTLGDIKRTFSNDVLDNTFLGGVATSQPQQVAKSEKMVQVQVHEVPVDAVSESARNTTWPDSSYRQPKGFNTTRLSIPLRCQTQDFISVLVMFSYDSIGTGGPLGPTQIRLLHLLPAEDSINPIACRLEVVAFEDNPVYEALSYCWGDSIQLHGIKCNNEAFKVTENLFSALQHLRNDHTERTLWIDAICINQNDPEERQSQVKLMKDIYTKSEKVVIWLGPDPASDGVNHLFEMLQTIPNLPNPELSKRERIFFEMNVFDADRWRQDEDTISPKGPDQIKKGLVIPSEAKKGAIAVLTRPWWTRIWTVQEMILAPSAIIMCGNLAAPASDVRRACADVLMHAVNDAFDAGDYDDLLSFGDLFDDPNGTLYMARMRTHPSVGAKMELGKLLRFFRWLKAKDPRDKVYGSLGIAASTYGIEPDYTISTVECYTRAAFSIISGSRSLDIFGALRRPSCIESTLEGLPSWVPDWSYDFSSVPDKEKGPSAINNPIMRENVRTPMMLEMAEAFPEWKASGSKMPFTAGLSSDVKTLILRGMILDELDRVGEKLAYPWPGPEPQSESVIMDSYHDFKRSWRIYGSIGAAMNTLKGWQDLAFENKNLQTISGETRMGAFLTTLLSNRIRLSADRRKVLDYLEKSIGTSFKMSSSGTLMNQLHLPHVAPKLYHRLLGFGKICSIDDSEILSFGKSFTDLQLAFDQRMATTGSGYLCMVPWSARAGDRIALLRGGRTPYVLRKARERWKILGDCYVHGIMSGEAWSDDECVDIAII</sequence>
<feature type="compositionally biased region" description="Basic and acidic residues" evidence="2">
    <location>
        <begin position="14"/>
        <end position="34"/>
    </location>
</feature>